<reference evidence="1" key="1">
    <citation type="submission" date="2021-06" db="EMBL/GenBank/DDBJ databases">
        <authorList>
            <person name="Kallberg Y."/>
            <person name="Tangrot J."/>
            <person name="Rosling A."/>
        </authorList>
    </citation>
    <scope>NUCLEOTIDE SEQUENCE</scope>
    <source>
        <strain evidence="1">AU212A</strain>
    </source>
</reference>
<organism evidence="1 2">
    <name type="scientific">Scutellospora calospora</name>
    <dbReference type="NCBI Taxonomy" id="85575"/>
    <lineage>
        <taxon>Eukaryota</taxon>
        <taxon>Fungi</taxon>
        <taxon>Fungi incertae sedis</taxon>
        <taxon>Mucoromycota</taxon>
        <taxon>Glomeromycotina</taxon>
        <taxon>Glomeromycetes</taxon>
        <taxon>Diversisporales</taxon>
        <taxon>Gigasporaceae</taxon>
        <taxon>Scutellospora</taxon>
    </lineage>
</organism>
<dbReference type="EMBL" id="CAJVPM010002586">
    <property type="protein sequence ID" value="CAG8488934.1"/>
    <property type="molecule type" value="Genomic_DNA"/>
</dbReference>
<name>A0ACA9KT71_9GLOM</name>
<evidence type="ECO:0000313" key="1">
    <source>
        <dbReference type="EMBL" id="CAG8488934.1"/>
    </source>
</evidence>
<accession>A0ACA9KT71</accession>
<keyword evidence="2" id="KW-1185">Reference proteome</keyword>
<comment type="caution">
    <text evidence="1">The sequence shown here is derived from an EMBL/GenBank/DDBJ whole genome shotgun (WGS) entry which is preliminary data.</text>
</comment>
<proteinExistence type="predicted"/>
<protein>
    <submittedName>
        <fullName evidence="1">3555_t:CDS:1</fullName>
    </submittedName>
</protein>
<gene>
    <name evidence="1" type="ORF">SCALOS_LOCUS2745</name>
</gene>
<feature type="non-terminal residue" evidence="1">
    <location>
        <position position="1"/>
    </location>
</feature>
<evidence type="ECO:0000313" key="2">
    <source>
        <dbReference type="Proteomes" id="UP000789860"/>
    </source>
</evidence>
<sequence>KKKSNIWKYWIILARNIAEDQDDQTEEQTEDQVDNQTEIQAKDQIENDKSHPHIKCKYCSKIFE</sequence>
<dbReference type="Proteomes" id="UP000789860">
    <property type="component" value="Unassembled WGS sequence"/>
</dbReference>